<keyword evidence="1" id="KW-0677">Repeat</keyword>
<proteinExistence type="predicted"/>
<dbReference type="PROSITE" id="PS00018">
    <property type="entry name" value="EF_HAND_1"/>
    <property type="match status" value="3"/>
</dbReference>
<feature type="domain" description="EF-hand" evidence="3">
    <location>
        <begin position="44"/>
        <end position="78"/>
    </location>
</feature>
<dbReference type="AlphaFoldDB" id="A0A914AR04"/>
<name>A0A914AR04_PATMI</name>
<dbReference type="SUPFAM" id="SSF47473">
    <property type="entry name" value="EF-hand"/>
    <property type="match status" value="1"/>
</dbReference>
<evidence type="ECO:0000259" key="3">
    <source>
        <dbReference type="PROSITE" id="PS50222"/>
    </source>
</evidence>
<dbReference type="OMA" id="MGKIRMP"/>
<dbReference type="PANTHER" id="PTHR23050">
    <property type="entry name" value="CALCIUM BINDING PROTEIN"/>
    <property type="match status" value="1"/>
</dbReference>
<organism evidence="4 5">
    <name type="scientific">Patiria miniata</name>
    <name type="common">Bat star</name>
    <name type="synonym">Asterina miniata</name>
    <dbReference type="NCBI Taxonomy" id="46514"/>
    <lineage>
        <taxon>Eukaryota</taxon>
        <taxon>Metazoa</taxon>
        <taxon>Echinodermata</taxon>
        <taxon>Eleutherozoa</taxon>
        <taxon>Asterozoa</taxon>
        <taxon>Asteroidea</taxon>
        <taxon>Valvatacea</taxon>
        <taxon>Valvatida</taxon>
        <taxon>Asterinidae</taxon>
        <taxon>Patiria</taxon>
    </lineage>
</organism>
<dbReference type="InterPro" id="IPR002048">
    <property type="entry name" value="EF_hand_dom"/>
</dbReference>
<dbReference type="GO" id="GO:0043226">
    <property type="term" value="C:organelle"/>
    <property type="evidence" value="ECO:0007669"/>
    <property type="project" value="UniProtKB-ARBA"/>
</dbReference>
<dbReference type="InterPro" id="IPR018247">
    <property type="entry name" value="EF_Hand_1_Ca_BS"/>
</dbReference>
<feature type="domain" description="EF-hand" evidence="3">
    <location>
        <begin position="115"/>
        <end position="147"/>
    </location>
</feature>
<keyword evidence="5" id="KW-1185">Reference proteome</keyword>
<dbReference type="InterPro" id="IPR050145">
    <property type="entry name" value="Centrin_CML-like"/>
</dbReference>
<feature type="domain" description="EF-hand" evidence="3">
    <location>
        <begin position="8"/>
        <end position="43"/>
    </location>
</feature>
<accession>A0A914AR04</accession>
<dbReference type="Proteomes" id="UP000887568">
    <property type="component" value="Unplaced"/>
</dbReference>
<dbReference type="GeneID" id="119736146"/>
<sequence>MAGSMTPGKKQACKDAFKQFDKNGDGKISTDELKAVGKVLNRDFSDADVKQMMEAVDTNKSGFVEYDEFEKLMIAQDKKMMEGVAESFKQIDKDGSGFITLDEMDALFKGLGVTLTQKELKQEMAKVDLNKDNKISLAEFKKMMEDL</sequence>
<keyword evidence="2" id="KW-0106">Calcium</keyword>
<evidence type="ECO:0000256" key="1">
    <source>
        <dbReference type="ARBA" id="ARBA00022737"/>
    </source>
</evidence>
<evidence type="ECO:0000256" key="2">
    <source>
        <dbReference type="ARBA" id="ARBA00022837"/>
    </source>
</evidence>
<reference evidence="4" key="1">
    <citation type="submission" date="2022-11" db="UniProtKB">
        <authorList>
            <consortium name="EnsemblMetazoa"/>
        </authorList>
    </citation>
    <scope>IDENTIFICATION</scope>
</reference>
<dbReference type="CDD" id="cd00051">
    <property type="entry name" value="EFh"/>
    <property type="match status" value="2"/>
</dbReference>
<dbReference type="SMART" id="SM00054">
    <property type="entry name" value="EFh"/>
    <property type="match status" value="4"/>
</dbReference>
<dbReference type="FunFam" id="1.10.238.10:FF:000178">
    <property type="entry name" value="Calmodulin-2 A"/>
    <property type="match status" value="1"/>
</dbReference>
<dbReference type="EnsemblMetazoa" id="XM_038210160.1">
    <property type="protein sequence ID" value="XP_038066088.1"/>
    <property type="gene ID" value="LOC119736146"/>
</dbReference>
<protein>
    <recommendedName>
        <fullName evidence="3">EF-hand domain-containing protein</fullName>
    </recommendedName>
</protein>
<evidence type="ECO:0000313" key="5">
    <source>
        <dbReference type="Proteomes" id="UP000887568"/>
    </source>
</evidence>
<dbReference type="InterPro" id="IPR011992">
    <property type="entry name" value="EF-hand-dom_pair"/>
</dbReference>
<evidence type="ECO:0000313" key="4">
    <source>
        <dbReference type="EnsemblMetazoa" id="XP_038066088.1"/>
    </source>
</evidence>
<dbReference type="OrthoDB" id="26525at2759"/>
<dbReference type="PROSITE" id="PS50222">
    <property type="entry name" value="EF_HAND_2"/>
    <property type="match status" value="4"/>
</dbReference>
<dbReference type="Pfam" id="PF13499">
    <property type="entry name" value="EF-hand_7"/>
    <property type="match status" value="2"/>
</dbReference>
<feature type="domain" description="EF-hand" evidence="3">
    <location>
        <begin position="79"/>
        <end position="114"/>
    </location>
</feature>
<dbReference type="GO" id="GO:0005509">
    <property type="term" value="F:calcium ion binding"/>
    <property type="evidence" value="ECO:0007669"/>
    <property type="project" value="InterPro"/>
</dbReference>
<dbReference type="Gene3D" id="1.10.238.10">
    <property type="entry name" value="EF-hand"/>
    <property type="match status" value="2"/>
</dbReference>
<dbReference type="RefSeq" id="XP_038066088.1">
    <property type="nucleotide sequence ID" value="XM_038210160.1"/>
</dbReference>